<dbReference type="SMART" id="SM01289">
    <property type="entry name" value="PYRIN"/>
    <property type="match status" value="1"/>
</dbReference>
<dbReference type="Gene3D" id="1.10.533.10">
    <property type="entry name" value="Death Domain, Fas"/>
    <property type="match status" value="1"/>
</dbReference>
<dbReference type="CDD" id="cd08321">
    <property type="entry name" value="Pyrin_ASC-like"/>
    <property type="match status" value="1"/>
</dbReference>
<organism evidence="2 3">
    <name type="scientific">Sander lucioperca</name>
    <name type="common">Pike-perch</name>
    <name type="synonym">Perca lucioperca</name>
    <dbReference type="NCBI Taxonomy" id="283035"/>
    <lineage>
        <taxon>Eukaryota</taxon>
        <taxon>Metazoa</taxon>
        <taxon>Chordata</taxon>
        <taxon>Craniata</taxon>
        <taxon>Vertebrata</taxon>
        <taxon>Euteleostomi</taxon>
        <taxon>Actinopterygii</taxon>
        <taxon>Neopterygii</taxon>
        <taxon>Teleostei</taxon>
        <taxon>Neoteleostei</taxon>
        <taxon>Acanthomorphata</taxon>
        <taxon>Eupercaria</taxon>
        <taxon>Perciformes</taxon>
        <taxon>Percoidei</taxon>
        <taxon>Percidae</taxon>
        <taxon>Luciopercinae</taxon>
        <taxon>Sander</taxon>
    </lineage>
</organism>
<reference evidence="2" key="2">
    <citation type="submission" date="2025-09" db="UniProtKB">
        <authorList>
            <consortium name="Ensembl"/>
        </authorList>
    </citation>
    <scope>IDENTIFICATION</scope>
</reference>
<dbReference type="Pfam" id="PF02758">
    <property type="entry name" value="PYRIN"/>
    <property type="match status" value="1"/>
</dbReference>
<evidence type="ECO:0000259" key="1">
    <source>
        <dbReference type="PROSITE" id="PS50824"/>
    </source>
</evidence>
<dbReference type="InterPro" id="IPR004020">
    <property type="entry name" value="DAPIN"/>
</dbReference>
<evidence type="ECO:0000313" key="3">
    <source>
        <dbReference type="Proteomes" id="UP000694568"/>
    </source>
</evidence>
<evidence type="ECO:0000313" key="2">
    <source>
        <dbReference type="Ensembl" id="ENSSLUP00000009928.1"/>
    </source>
</evidence>
<dbReference type="PROSITE" id="PS50824">
    <property type="entry name" value="DAPIN"/>
    <property type="match status" value="1"/>
</dbReference>
<sequence length="138" mass="15846">MSDKEGLLKTLDDLADEEFKKFKLFLQQPEILGTSQAIPKNQLENADRLDTVDKIIQTFSHQSVEVVKEVLKKINRNDLVEKLSSINTGEQGKILLHLSINRAGYWIQPFLGTDRKKERSGDNIEVTVLYYIVLRFSP</sequence>
<dbReference type="Ensembl" id="ENSSLUT00000010241.1">
    <property type="protein sequence ID" value="ENSSLUP00000009928.1"/>
    <property type="gene ID" value="ENSSLUG00000004686.1"/>
</dbReference>
<reference evidence="2" key="1">
    <citation type="submission" date="2025-08" db="UniProtKB">
        <authorList>
            <consortium name="Ensembl"/>
        </authorList>
    </citation>
    <scope>IDENTIFICATION</scope>
</reference>
<dbReference type="InterPro" id="IPR011029">
    <property type="entry name" value="DEATH-like_dom_sf"/>
</dbReference>
<proteinExistence type="predicted"/>
<dbReference type="AlphaFoldDB" id="A0A8C9XEM9"/>
<protein>
    <recommendedName>
        <fullName evidence="1">Pyrin domain-containing protein</fullName>
    </recommendedName>
</protein>
<dbReference type="Proteomes" id="UP000694568">
    <property type="component" value="Unplaced"/>
</dbReference>
<name>A0A8C9XEM9_SANLU</name>
<keyword evidence="3" id="KW-1185">Reference proteome</keyword>
<accession>A0A8C9XEM9</accession>
<dbReference type="GeneTree" id="ENSGT01090000260202"/>
<feature type="domain" description="Pyrin" evidence="1">
    <location>
        <begin position="1"/>
        <end position="59"/>
    </location>
</feature>
<dbReference type="SUPFAM" id="SSF47986">
    <property type="entry name" value="DEATH domain"/>
    <property type="match status" value="1"/>
</dbReference>